<keyword evidence="1" id="KW-0812">Transmembrane</keyword>
<protein>
    <submittedName>
        <fullName evidence="2">Uncharacterized protein</fullName>
    </submittedName>
</protein>
<evidence type="ECO:0000313" key="2">
    <source>
        <dbReference type="EMBL" id="GAG29304.1"/>
    </source>
</evidence>
<keyword evidence="1" id="KW-0472">Membrane</keyword>
<accession>X0WE74</accession>
<comment type="caution">
    <text evidence="2">The sequence shown here is derived from an EMBL/GenBank/DDBJ whole genome shotgun (WGS) entry which is preliminary data.</text>
</comment>
<feature type="transmembrane region" description="Helical" evidence="1">
    <location>
        <begin position="54"/>
        <end position="72"/>
    </location>
</feature>
<dbReference type="EMBL" id="BARS01043762">
    <property type="protein sequence ID" value="GAG29304.1"/>
    <property type="molecule type" value="Genomic_DNA"/>
</dbReference>
<organism evidence="2">
    <name type="scientific">marine sediment metagenome</name>
    <dbReference type="NCBI Taxonomy" id="412755"/>
    <lineage>
        <taxon>unclassified sequences</taxon>
        <taxon>metagenomes</taxon>
        <taxon>ecological metagenomes</taxon>
    </lineage>
</organism>
<name>X0WE74_9ZZZZ</name>
<reference evidence="2" key="1">
    <citation type="journal article" date="2014" name="Front. Microbiol.">
        <title>High frequency of phylogenetically diverse reductive dehalogenase-homologous genes in deep subseafloor sedimentary metagenomes.</title>
        <authorList>
            <person name="Kawai M."/>
            <person name="Futagami T."/>
            <person name="Toyoda A."/>
            <person name="Takaki Y."/>
            <person name="Nishi S."/>
            <person name="Hori S."/>
            <person name="Arai W."/>
            <person name="Tsubouchi T."/>
            <person name="Morono Y."/>
            <person name="Uchiyama I."/>
            <person name="Ito T."/>
            <person name="Fujiyama A."/>
            <person name="Inagaki F."/>
            <person name="Takami H."/>
        </authorList>
    </citation>
    <scope>NUCLEOTIDE SEQUENCE</scope>
    <source>
        <strain evidence="2">Expedition CK06-06</strain>
    </source>
</reference>
<gene>
    <name evidence="2" type="ORF">S01H1_66206</name>
</gene>
<evidence type="ECO:0000256" key="1">
    <source>
        <dbReference type="SAM" id="Phobius"/>
    </source>
</evidence>
<dbReference type="AlphaFoldDB" id="X0WE74"/>
<keyword evidence="1" id="KW-1133">Transmembrane helix</keyword>
<sequence length="79" mass="9226">MNDEMKLREDRQARLREAMQNLEPGHVRGRQMLLFPTRWERFKLAAVAAIRSEWFNVAIFLALVLGAVIWSARASLMLQ</sequence>
<proteinExistence type="predicted"/>